<name>A0ACC0G4W8_9ERIC</name>
<gene>
    <name evidence="1" type="ORF">LOK49_LG11G01317</name>
</gene>
<protein>
    <submittedName>
        <fullName evidence="1">Uncharacterized protein</fullName>
    </submittedName>
</protein>
<accession>A0ACC0G4W8</accession>
<keyword evidence="2" id="KW-1185">Reference proteome</keyword>
<proteinExistence type="predicted"/>
<comment type="caution">
    <text evidence="1">The sequence shown here is derived from an EMBL/GenBank/DDBJ whole genome shotgun (WGS) entry which is preliminary data.</text>
</comment>
<evidence type="ECO:0000313" key="1">
    <source>
        <dbReference type="EMBL" id="KAI7996015.1"/>
    </source>
</evidence>
<sequence>MATTHKPRGTFNIFFQEWLQQCKGIVDALINIREVTHQIYMEQRYCTFVNINQSLAHSRFVLPNFHIQFAHHAGAWWEDMSRTDKAPYENEASNLDKVLSSSNWASRLMRLPTFRQTYSCSIRISRSFKGNTHTYEGELMEDGEVEFDPNEEPVKIIEIESNP</sequence>
<reference evidence="1 2" key="1">
    <citation type="journal article" date="2022" name="Plant J.">
        <title>Chromosome-level genome of Camellia lanceoleosa provides a valuable resource for understanding genome evolution and self-incompatibility.</title>
        <authorList>
            <person name="Gong W."/>
            <person name="Xiao S."/>
            <person name="Wang L."/>
            <person name="Liao Z."/>
            <person name="Chang Y."/>
            <person name="Mo W."/>
            <person name="Hu G."/>
            <person name="Li W."/>
            <person name="Zhao G."/>
            <person name="Zhu H."/>
            <person name="Hu X."/>
            <person name="Ji K."/>
            <person name="Xiang X."/>
            <person name="Song Q."/>
            <person name="Yuan D."/>
            <person name="Jin S."/>
            <person name="Zhang L."/>
        </authorList>
    </citation>
    <scope>NUCLEOTIDE SEQUENCE [LARGE SCALE GENOMIC DNA]</scope>
    <source>
        <strain evidence="1">SQ_2022a</strain>
    </source>
</reference>
<dbReference type="EMBL" id="CM045769">
    <property type="protein sequence ID" value="KAI7996015.1"/>
    <property type="molecule type" value="Genomic_DNA"/>
</dbReference>
<evidence type="ECO:0000313" key="2">
    <source>
        <dbReference type="Proteomes" id="UP001060215"/>
    </source>
</evidence>
<dbReference type="Proteomes" id="UP001060215">
    <property type="component" value="Chromosome 12"/>
</dbReference>
<organism evidence="1 2">
    <name type="scientific">Camellia lanceoleosa</name>
    <dbReference type="NCBI Taxonomy" id="1840588"/>
    <lineage>
        <taxon>Eukaryota</taxon>
        <taxon>Viridiplantae</taxon>
        <taxon>Streptophyta</taxon>
        <taxon>Embryophyta</taxon>
        <taxon>Tracheophyta</taxon>
        <taxon>Spermatophyta</taxon>
        <taxon>Magnoliopsida</taxon>
        <taxon>eudicotyledons</taxon>
        <taxon>Gunneridae</taxon>
        <taxon>Pentapetalae</taxon>
        <taxon>asterids</taxon>
        <taxon>Ericales</taxon>
        <taxon>Theaceae</taxon>
        <taxon>Camellia</taxon>
    </lineage>
</organism>